<reference evidence="6 7" key="1">
    <citation type="submission" date="2016-10" db="EMBL/GenBank/DDBJ databases">
        <authorList>
            <person name="de Groot N.N."/>
        </authorList>
    </citation>
    <scope>NUCLEOTIDE SEQUENCE [LARGE SCALE GENOMIC DNA]</scope>
    <source>
        <strain evidence="6 7">CCM7597</strain>
    </source>
</reference>
<dbReference type="PROSITE" id="PS00079">
    <property type="entry name" value="MULTICOPPER_OXIDASE1"/>
    <property type="match status" value="1"/>
</dbReference>
<keyword evidence="2" id="KW-0479">Metal-binding</keyword>
<dbReference type="Gene3D" id="2.60.40.420">
    <property type="entry name" value="Cupredoxins - blue copper proteins"/>
    <property type="match status" value="3"/>
</dbReference>
<dbReference type="Proteomes" id="UP000198584">
    <property type="component" value="Unassembled WGS sequence"/>
</dbReference>
<dbReference type="CDD" id="cd13890">
    <property type="entry name" value="CuRO_3_CueO_FtsP"/>
    <property type="match status" value="1"/>
</dbReference>
<keyword evidence="7" id="KW-1185">Reference proteome</keyword>
<dbReference type="PANTHER" id="PTHR48267">
    <property type="entry name" value="CUPREDOXIN SUPERFAMILY PROTEIN"/>
    <property type="match status" value="1"/>
</dbReference>
<dbReference type="InterPro" id="IPR011706">
    <property type="entry name" value="Cu-oxidase_C"/>
</dbReference>
<dbReference type="PANTHER" id="PTHR48267:SF1">
    <property type="entry name" value="BILIRUBIN OXIDASE"/>
    <property type="match status" value="1"/>
</dbReference>
<evidence type="ECO:0000259" key="5">
    <source>
        <dbReference type="Pfam" id="PF07732"/>
    </source>
</evidence>
<dbReference type="InterPro" id="IPR002355">
    <property type="entry name" value="Cu_oxidase_Cu_BS"/>
</dbReference>
<dbReference type="RefSeq" id="WP_245728837.1">
    <property type="nucleotide sequence ID" value="NZ_FNQR01000003.1"/>
</dbReference>
<evidence type="ECO:0000313" key="7">
    <source>
        <dbReference type="Proteomes" id="UP000198584"/>
    </source>
</evidence>
<dbReference type="STRING" id="571932.SAMN05421743_103286"/>
<evidence type="ECO:0000256" key="3">
    <source>
        <dbReference type="ARBA" id="ARBA00023002"/>
    </source>
</evidence>
<dbReference type="InterPro" id="IPR045087">
    <property type="entry name" value="Cu-oxidase_fam"/>
</dbReference>
<accession>A0A1H3ZL63</accession>
<keyword evidence="6" id="KW-0946">Virion</keyword>
<dbReference type="InterPro" id="IPR033138">
    <property type="entry name" value="Cu_oxidase_CS"/>
</dbReference>
<dbReference type="InterPro" id="IPR011707">
    <property type="entry name" value="Cu-oxidase-like_N"/>
</dbReference>
<dbReference type="SUPFAM" id="SSF49503">
    <property type="entry name" value="Cupredoxins"/>
    <property type="match status" value="3"/>
</dbReference>
<evidence type="ECO:0000256" key="2">
    <source>
        <dbReference type="ARBA" id="ARBA00022723"/>
    </source>
</evidence>
<dbReference type="PROSITE" id="PS00080">
    <property type="entry name" value="MULTICOPPER_OXIDASE2"/>
    <property type="match status" value="1"/>
</dbReference>
<dbReference type="Pfam" id="PF07731">
    <property type="entry name" value="Cu-oxidase_2"/>
    <property type="match status" value="1"/>
</dbReference>
<dbReference type="CDD" id="cd13867">
    <property type="entry name" value="CuRO_2_CueO_FtsP"/>
    <property type="match status" value="1"/>
</dbReference>
<name>A0A1H3ZL63_9BACI</name>
<dbReference type="AlphaFoldDB" id="A0A1H3ZL63"/>
<evidence type="ECO:0000259" key="4">
    <source>
        <dbReference type="Pfam" id="PF07731"/>
    </source>
</evidence>
<keyword evidence="3" id="KW-0560">Oxidoreductase</keyword>
<comment type="similarity">
    <text evidence="1">Belongs to the multicopper oxidase family.</text>
</comment>
<dbReference type="GO" id="GO:0005507">
    <property type="term" value="F:copper ion binding"/>
    <property type="evidence" value="ECO:0007669"/>
    <property type="project" value="InterPro"/>
</dbReference>
<dbReference type="GO" id="GO:0051301">
    <property type="term" value="P:cell division"/>
    <property type="evidence" value="ECO:0007669"/>
    <property type="project" value="UniProtKB-KW"/>
</dbReference>
<keyword evidence="6" id="KW-0132">Cell division</keyword>
<sequence>MKKSLITIVVIIIAVLYVYTDNRNDSVNHQTRAENSGGEGQAEENAVKVEAAQLPIPPLLEDKNPDPDKAEFHLTAQQSTKEFLKGKETETLGYNGDYLGPVIKARKGEEVSVKVKNKLDEATTVHWHGLEVNGKQDGGPHSGIQSGESWNPKFTIDQPAATLWYHPHLLHKTGEQVYMGLAGLFYIEDEISESLDIPKEYGVNDIPLVIQDKQLFENGTYEYDLTMHDIMMGLQGNVVLVNGAIQPYLEVPKGKVRLRLLNGSNAKTYDFQLSDGESFQQIASDGGFLEKPVEMSGLTMSAAERAEIIVDFSDYETGDIVELSHQDYDLMKFVVTDQESKEYTIPEKLTDIPEIDTDTAVRTREFVMSGMGRSVSINGKQMDMDRVDEEVKLGDTEIWEVSNDGSGMMGGMPHPFHVHGVQFRIIDRGGDPPPPNERGWKDTVNVYPGEMVRLIATFDHSGLFMYHCHILEHEDSGMMGQYEVDE</sequence>
<dbReference type="Pfam" id="PF07732">
    <property type="entry name" value="Cu-oxidase_3"/>
    <property type="match status" value="1"/>
</dbReference>
<keyword evidence="6" id="KW-0167">Capsid protein</keyword>
<feature type="domain" description="Plastocyanin-like" evidence="4">
    <location>
        <begin position="371"/>
        <end position="485"/>
    </location>
</feature>
<proteinExistence type="inferred from homology"/>
<gene>
    <name evidence="6" type="ORF">SAMN05421743_103286</name>
</gene>
<feature type="domain" description="Plastocyanin-like" evidence="5">
    <location>
        <begin position="77"/>
        <end position="190"/>
    </location>
</feature>
<dbReference type="InterPro" id="IPR008972">
    <property type="entry name" value="Cupredoxin"/>
</dbReference>
<evidence type="ECO:0000313" key="6">
    <source>
        <dbReference type="EMBL" id="SEA24536.1"/>
    </source>
</evidence>
<protein>
    <submittedName>
        <fullName evidence="6">Multicopper oxidase with three cupredoxin domains (Includes cell division protein FtsP and spore coat protein CotA)</fullName>
    </submittedName>
</protein>
<dbReference type="CDD" id="cd04232">
    <property type="entry name" value="CuRO_1_CueO_FtsP"/>
    <property type="match status" value="1"/>
</dbReference>
<evidence type="ECO:0000256" key="1">
    <source>
        <dbReference type="ARBA" id="ARBA00010609"/>
    </source>
</evidence>
<dbReference type="EMBL" id="FNQR01000003">
    <property type="protein sequence ID" value="SEA24536.1"/>
    <property type="molecule type" value="Genomic_DNA"/>
</dbReference>
<dbReference type="GO" id="GO:0016491">
    <property type="term" value="F:oxidoreductase activity"/>
    <property type="evidence" value="ECO:0007669"/>
    <property type="project" value="UniProtKB-KW"/>
</dbReference>
<keyword evidence="6" id="KW-0131">Cell cycle</keyword>
<organism evidence="6 7">
    <name type="scientific">Thalassobacillus cyri</name>
    <dbReference type="NCBI Taxonomy" id="571932"/>
    <lineage>
        <taxon>Bacteria</taxon>
        <taxon>Bacillati</taxon>
        <taxon>Bacillota</taxon>
        <taxon>Bacilli</taxon>
        <taxon>Bacillales</taxon>
        <taxon>Bacillaceae</taxon>
        <taxon>Thalassobacillus</taxon>
    </lineage>
</organism>